<protein>
    <submittedName>
        <fullName evidence="3">Spermatogenesis-associated protein 20</fullName>
    </submittedName>
</protein>
<dbReference type="PANTHER" id="PTHR42899:SF1">
    <property type="entry name" value="SPERMATOGENESIS-ASSOCIATED PROTEIN 20"/>
    <property type="match status" value="1"/>
</dbReference>
<evidence type="ECO:0000313" key="3">
    <source>
        <dbReference type="WBParaSite" id="OFLC_0000876301-mRNA-1"/>
    </source>
</evidence>
<evidence type="ECO:0000313" key="2">
    <source>
        <dbReference type="Proteomes" id="UP000267606"/>
    </source>
</evidence>
<sequence>MTDAAELLLNSMKRSMKPKRGVLPLFEKIERMCYNYLKDTFDEQYKGFGPAPKFPNCVYLDFLLCFYCTHANNEAGRNALQMVGETLMAIDRGGIHDHIGKGFHRYSVDSKWHVPHFEKMLYDQAQLLAVYAAYHAITGEFIEVIEDIVSYVDNNLTHKCGGFCSAEDADSLSSFNSVQKSEGAYYVWTEKEIDEILGNKPVNGVQGLTCAEIFKIYYDIKSNGNVPQYL</sequence>
<organism evidence="3">
    <name type="scientific">Onchocerca flexuosa</name>
    <dbReference type="NCBI Taxonomy" id="387005"/>
    <lineage>
        <taxon>Eukaryota</taxon>
        <taxon>Metazoa</taxon>
        <taxon>Ecdysozoa</taxon>
        <taxon>Nematoda</taxon>
        <taxon>Chromadorea</taxon>
        <taxon>Rhabditida</taxon>
        <taxon>Spirurina</taxon>
        <taxon>Spiruromorpha</taxon>
        <taxon>Filarioidea</taxon>
        <taxon>Onchocercidae</taxon>
        <taxon>Onchocerca</taxon>
    </lineage>
</organism>
<dbReference type="STRING" id="387005.A0A183HMQ2"/>
<dbReference type="SUPFAM" id="SSF48208">
    <property type="entry name" value="Six-hairpin glycosidases"/>
    <property type="match status" value="1"/>
</dbReference>
<reference evidence="1 2" key="2">
    <citation type="submission" date="2018-11" db="EMBL/GenBank/DDBJ databases">
        <authorList>
            <consortium name="Pathogen Informatics"/>
        </authorList>
    </citation>
    <scope>NUCLEOTIDE SEQUENCE [LARGE SCALE GENOMIC DNA]</scope>
</reference>
<proteinExistence type="predicted"/>
<gene>
    <name evidence="1" type="ORF">OFLC_LOCUS8764</name>
</gene>
<keyword evidence="2" id="KW-1185">Reference proteome</keyword>
<evidence type="ECO:0000313" key="1">
    <source>
        <dbReference type="EMBL" id="VDO57285.1"/>
    </source>
</evidence>
<dbReference type="PANTHER" id="PTHR42899">
    <property type="entry name" value="SPERMATOGENESIS-ASSOCIATED PROTEIN 20"/>
    <property type="match status" value="1"/>
</dbReference>
<dbReference type="InterPro" id="IPR024705">
    <property type="entry name" value="Ssp411"/>
</dbReference>
<name>A0A183HMQ2_9BILA</name>
<dbReference type="AlphaFoldDB" id="A0A183HMQ2"/>
<reference evidence="3" key="1">
    <citation type="submission" date="2016-06" db="UniProtKB">
        <authorList>
            <consortium name="WormBaseParasite"/>
        </authorList>
    </citation>
    <scope>IDENTIFICATION</scope>
</reference>
<dbReference type="EMBL" id="UZAJ01010171">
    <property type="protein sequence ID" value="VDO57285.1"/>
    <property type="molecule type" value="Genomic_DNA"/>
</dbReference>
<accession>A0A183HMQ2</accession>
<dbReference type="WBParaSite" id="OFLC_0000876301-mRNA-1">
    <property type="protein sequence ID" value="OFLC_0000876301-mRNA-1"/>
    <property type="gene ID" value="OFLC_0000876301"/>
</dbReference>
<dbReference type="Proteomes" id="UP000267606">
    <property type="component" value="Unassembled WGS sequence"/>
</dbReference>
<dbReference type="InterPro" id="IPR008928">
    <property type="entry name" value="6-hairpin_glycosidase_sf"/>
</dbReference>
<dbReference type="GO" id="GO:0005975">
    <property type="term" value="P:carbohydrate metabolic process"/>
    <property type="evidence" value="ECO:0007669"/>
    <property type="project" value="InterPro"/>
</dbReference>